<keyword evidence="6" id="KW-0028">Amino-acid biosynthesis</keyword>
<feature type="domain" description="Cobalamin-independent methionine synthase MetE N-terminal" evidence="17">
    <location>
        <begin position="9"/>
        <end position="327"/>
    </location>
</feature>
<dbReference type="AlphaFoldDB" id="A0AAD5XW44"/>
<evidence type="ECO:0000256" key="13">
    <source>
        <dbReference type="PIRSR" id="PIRSR000382-1"/>
    </source>
</evidence>
<feature type="binding site" evidence="14">
    <location>
        <position position="747"/>
    </location>
    <ligand>
        <name>Zn(2+)</name>
        <dbReference type="ChEBI" id="CHEBI:29105"/>
        <label>1</label>
        <note>catalytic</note>
    </ligand>
</feature>
<keyword evidence="10" id="KW-0486">Methionine biosynthesis</keyword>
<dbReference type="Proteomes" id="UP001211065">
    <property type="component" value="Unassembled WGS sequence"/>
</dbReference>
<feature type="binding site" evidence="13">
    <location>
        <position position="24"/>
    </location>
    <ligand>
        <name>5-methyltetrahydropteroyltri-L-glutamate</name>
        <dbReference type="ChEBI" id="CHEBI:58207"/>
    </ligand>
</feature>
<evidence type="ECO:0000256" key="12">
    <source>
        <dbReference type="ARBA" id="ARBA00031314"/>
    </source>
</evidence>
<evidence type="ECO:0000313" key="18">
    <source>
        <dbReference type="EMBL" id="KAJ3221242.1"/>
    </source>
</evidence>
<dbReference type="NCBIfam" id="TIGR01371">
    <property type="entry name" value="met_syn_B12ind"/>
    <property type="match status" value="1"/>
</dbReference>
<feature type="binding site" evidence="13">
    <location>
        <position position="620"/>
    </location>
    <ligand>
        <name>L-homocysteine</name>
        <dbReference type="ChEBI" id="CHEBI:58199"/>
    </ligand>
</feature>
<evidence type="ECO:0000259" key="17">
    <source>
        <dbReference type="Pfam" id="PF08267"/>
    </source>
</evidence>
<feature type="binding site" evidence="13">
    <location>
        <position position="505"/>
    </location>
    <ligand>
        <name>L-methionine</name>
        <dbReference type="ChEBI" id="CHEBI:57844"/>
    </ligand>
</feature>
<evidence type="ECO:0000256" key="6">
    <source>
        <dbReference type="ARBA" id="ARBA00022605"/>
    </source>
</evidence>
<feature type="binding site" evidence="13">
    <location>
        <position position="126"/>
    </location>
    <ligand>
        <name>5-methyltetrahydropteroyltri-L-glutamate</name>
        <dbReference type="ChEBI" id="CHEBI:58207"/>
    </ligand>
</feature>
<reference evidence="18" key="1">
    <citation type="submission" date="2020-05" db="EMBL/GenBank/DDBJ databases">
        <title>Phylogenomic resolution of chytrid fungi.</title>
        <authorList>
            <person name="Stajich J.E."/>
            <person name="Amses K."/>
            <person name="Simmons R."/>
            <person name="Seto K."/>
            <person name="Myers J."/>
            <person name="Bonds A."/>
            <person name="Quandt C.A."/>
            <person name="Barry K."/>
            <person name="Liu P."/>
            <person name="Grigoriev I."/>
            <person name="Longcore J.E."/>
            <person name="James T.Y."/>
        </authorList>
    </citation>
    <scope>NUCLEOTIDE SEQUENCE</scope>
    <source>
        <strain evidence="18">JEL0476</strain>
    </source>
</reference>
<dbReference type="CDD" id="cd03312">
    <property type="entry name" value="CIMS_N_terminal_like"/>
    <property type="match status" value="1"/>
</dbReference>
<keyword evidence="8 14" id="KW-0479">Metal-binding</keyword>
<dbReference type="EC" id="2.1.1.14" evidence="4"/>
<dbReference type="InterPro" id="IPR002629">
    <property type="entry name" value="Met_Synth_C/arc"/>
</dbReference>
<feature type="binding site" evidence="13">
    <location>
        <begin position="452"/>
        <end position="454"/>
    </location>
    <ligand>
        <name>L-homocysteine</name>
        <dbReference type="ChEBI" id="CHEBI:58199"/>
    </ligand>
</feature>
<feature type="active site" description="Proton donor" evidence="15">
    <location>
        <position position="715"/>
    </location>
</feature>
<evidence type="ECO:0000256" key="14">
    <source>
        <dbReference type="PIRSR" id="PIRSR000382-2"/>
    </source>
</evidence>
<name>A0AAD5XW44_9FUNG</name>
<comment type="similarity">
    <text evidence="3">Belongs to the vitamin-B12 independent methionine synthase family.</text>
</comment>
<feature type="binding site" evidence="14">
    <location>
        <position position="662"/>
    </location>
    <ligand>
        <name>Zn(2+)</name>
        <dbReference type="ChEBI" id="CHEBI:29105"/>
        <label>2</label>
    </ligand>
</feature>
<organism evidence="18 19">
    <name type="scientific">Clydaea vesicula</name>
    <dbReference type="NCBI Taxonomy" id="447962"/>
    <lineage>
        <taxon>Eukaryota</taxon>
        <taxon>Fungi</taxon>
        <taxon>Fungi incertae sedis</taxon>
        <taxon>Chytridiomycota</taxon>
        <taxon>Chytridiomycota incertae sedis</taxon>
        <taxon>Chytridiomycetes</taxon>
        <taxon>Lobulomycetales</taxon>
        <taxon>Lobulomycetaceae</taxon>
        <taxon>Clydaea</taxon>
    </lineage>
</organism>
<feature type="domain" description="Cobalamin-independent methionine synthase MetE C-terminal/archaeal" evidence="16">
    <location>
        <begin position="447"/>
        <end position="769"/>
    </location>
</feature>
<keyword evidence="9 14" id="KW-0862">Zinc</keyword>
<accession>A0AAD5XW44</accession>
<evidence type="ECO:0000256" key="1">
    <source>
        <dbReference type="ARBA" id="ARBA00002777"/>
    </source>
</evidence>
<keyword evidence="19" id="KW-1185">Reference proteome</keyword>
<feature type="binding site" evidence="13">
    <location>
        <position position="582"/>
    </location>
    <ligand>
        <name>5-methyltetrahydropteroyltri-L-glutamate</name>
        <dbReference type="ChEBI" id="CHEBI:58207"/>
    </ligand>
</feature>
<feature type="binding site" evidence="13">
    <location>
        <begin position="536"/>
        <end position="537"/>
    </location>
    <ligand>
        <name>5-methyltetrahydropteroyltri-L-glutamate</name>
        <dbReference type="ChEBI" id="CHEBI:58207"/>
    </ligand>
</feature>
<dbReference type="Pfam" id="PF08267">
    <property type="entry name" value="Meth_synt_1"/>
    <property type="match status" value="1"/>
</dbReference>
<sequence>MSAKSLVTATNLGFPRMGANRDLKKSIESYWSGKTDLQTLLLSAKNLRSHHWYLQQTAGISNGHIPSNDFSFYDHVLDHSFMFGVIPEQYKSIQNKVDQYFAMGRGRQQDGVDVPALEMKKWFDTNYHYNVSTLSPSTEFKLTPLIGDKVKPVQEFLEAKAFGIRTRPVILGPITYLLLQKSAKSAPSDFDLLSLLPKLLPLYEQILAELKSAGAEWIQFDEPALVMDLPASVTTALKTAYERLHESQPYLSLLVATYFGTVQEKTINTVLELPISAIHLDIKAPEQLDVVLSKIPSGLVLSVGVVNGRNVWKANYEKQFALVNKAVSALGKNRVFVAPSCSLLHTPHSLSSERKINSEIRNWMSFSTEKIDEVVTLTIAANHGIAKVQGAFDANLKANKFREASPLIHNQKVKQAVSNISPSMLKRSEAFEARNRAQQAKLQLPLFPTTTIGSFPQTKEVRVARQKFKNGEWSQEKYDEFIAAEIGRTIKIQEEIGLDVLVHGESERNDMVEYFGENLEGFIFSENGWVQSYGSRCVKPPIIFGDVSRPHPMTVKWSAYAKSLTQRAMKGMLTGPVTILQWSFVRDDQPRKDTTFQIALALREEVVDLEAAGMSVIQIDEPAIREGLPLRNSEQEAYLKWAVDAFLISSTGVRSDTQIHSHFCYSDFNSIFTAIKKMDADCVTIENSKSDLKLLTALETFGYSSGIGPGLYDIHSPRVPSFDEMKERLEAILTYVKKDLLWINPDCGLKTRGWTETIASLRNMVEVAKAMRK</sequence>
<dbReference type="FunFam" id="3.20.20.210:FF:000003">
    <property type="entry name" value="5-methyltetrahydropteroyltriglutamate--homocysteine methyltransferase"/>
    <property type="match status" value="1"/>
</dbReference>
<proteinExistence type="inferred from homology"/>
<evidence type="ECO:0000313" key="19">
    <source>
        <dbReference type="Proteomes" id="UP001211065"/>
    </source>
</evidence>
<evidence type="ECO:0000256" key="10">
    <source>
        <dbReference type="ARBA" id="ARBA00023167"/>
    </source>
</evidence>
<feature type="binding site" evidence="14">
    <location>
        <position position="664"/>
    </location>
    <ligand>
        <name>Zn(2+)</name>
        <dbReference type="ChEBI" id="CHEBI:29105"/>
        <label>1</label>
        <note>catalytic</note>
    </ligand>
</feature>
<dbReference type="HAMAP" id="MF_00172">
    <property type="entry name" value="Meth_synth"/>
    <property type="match status" value="1"/>
</dbReference>
<feature type="binding site" evidence="13">
    <location>
        <begin position="452"/>
        <end position="454"/>
    </location>
    <ligand>
        <name>L-methionine</name>
        <dbReference type="ChEBI" id="CHEBI:57844"/>
    </ligand>
</feature>
<dbReference type="InterPro" id="IPR013215">
    <property type="entry name" value="Cbl-indep_Met_Synth_N"/>
</dbReference>
<gene>
    <name evidence="18" type="primary">MET6</name>
    <name evidence="18" type="ORF">HK099_003673</name>
</gene>
<evidence type="ECO:0000256" key="8">
    <source>
        <dbReference type="ARBA" id="ARBA00022723"/>
    </source>
</evidence>
<keyword evidence="5 18" id="KW-0489">Methyltransferase</keyword>
<dbReference type="Gene3D" id="3.20.20.210">
    <property type="match status" value="2"/>
</dbReference>
<dbReference type="SUPFAM" id="SSF51726">
    <property type="entry name" value="UROD/MetE-like"/>
    <property type="match status" value="2"/>
</dbReference>
<evidence type="ECO:0000256" key="7">
    <source>
        <dbReference type="ARBA" id="ARBA00022679"/>
    </source>
</evidence>
<comment type="cofactor">
    <cofactor evidence="14">
        <name>Zn(2+)</name>
        <dbReference type="ChEBI" id="CHEBI:29105"/>
    </cofactor>
    <text evidence="14">Binds 2 Zn(2+) ions per subunit.</text>
</comment>
<evidence type="ECO:0000256" key="15">
    <source>
        <dbReference type="PIRSR" id="PIRSR000382-3"/>
    </source>
</evidence>
<dbReference type="GO" id="GO:0003871">
    <property type="term" value="F:5-methyltetrahydropteroyltriglutamate-homocysteine S-methyltransferase activity"/>
    <property type="evidence" value="ECO:0007669"/>
    <property type="project" value="UniProtKB-EC"/>
</dbReference>
<evidence type="ECO:0000256" key="9">
    <source>
        <dbReference type="ARBA" id="ARBA00022833"/>
    </source>
</evidence>
<evidence type="ECO:0000256" key="2">
    <source>
        <dbReference type="ARBA" id="ARBA00004681"/>
    </source>
</evidence>
<comment type="pathway">
    <text evidence="2">Amino-acid biosynthesis; L-methionine biosynthesis via de novo pathway; L-methionine from L-homocysteine (MetE route): step 1/1.</text>
</comment>
<evidence type="ECO:0000259" key="16">
    <source>
        <dbReference type="Pfam" id="PF01717"/>
    </source>
</evidence>
<dbReference type="Pfam" id="PF01717">
    <property type="entry name" value="Meth_synt_2"/>
    <property type="match status" value="1"/>
</dbReference>
<dbReference type="CDD" id="cd03311">
    <property type="entry name" value="CIMS_C_terminal_like"/>
    <property type="match status" value="1"/>
</dbReference>
<dbReference type="EMBL" id="JADGJW010000242">
    <property type="protein sequence ID" value="KAJ3221242.1"/>
    <property type="molecule type" value="Genomic_DNA"/>
</dbReference>
<dbReference type="InterPro" id="IPR038071">
    <property type="entry name" value="UROD/MetE-like_sf"/>
</dbReference>
<evidence type="ECO:0000256" key="4">
    <source>
        <dbReference type="ARBA" id="ARBA00012034"/>
    </source>
</evidence>
<feature type="binding site" evidence="13">
    <location>
        <position position="620"/>
    </location>
    <ligand>
        <name>L-methionine</name>
        <dbReference type="ChEBI" id="CHEBI:57844"/>
    </ligand>
</feature>
<comment type="caution">
    <text evidence="18">The sequence shown here is derived from an EMBL/GenBank/DDBJ whole genome shotgun (WGS) entry which is preliminary data.</text>
</comment>
<protein>
    <recommendedName>
        <fullName evidence="4">5-methyltetrahydropteroyltriglutamate--homocysteine S-methyltransferase</fullName>
        <ecNumber evidence="4">2.1.1.14</ecNumber>
    </recommendedName>
    <alternativeName>
        <fullName evidence="12">Cobalamin-independent methionine synthase</fullName>
    </alternativeName>
    <alternativeName>
        <fullName evidence="11">Methionine synthase, vitamin-B12 independent isozyme</fullName>
    </alternativeName>
</protein>
<dbReference type="PANTHER" id="PTHR30519">
    <property type="entry name" value="5-METHYLTETRAHYDROPTEROYLTRIGLUTAMATE--HOMOCYSTEINE METHYLTRANSFERASE"/>
    <property type="match status" value="1"/>
</dbReference>
<evidence type="ECO:0000256" key="11">
    <source>
        <dbReference type="ARBA" id="ARBA00030765"/>
    </source>
</evidence>
<dbReference type="GO" id="GO:0071265">
    <property type="term" value="P:L-methionine biosynthetic process"/>
    <property type="evidence" value="ECO:0007669"/>
    <property type="project" value="UniProtKB-ARBA"/>
</dbReference>
<dbReference type="InterPro" id="IPR006276">
    <property type="entry name" value="Cobalamin-indep_Met_synthase"/>
</dbReference>
<dbReference type="GO" id="GO:0008270">
    <property type="term" value="F:zinc ion binding"/>
    <property type="evidence" value="ECO:0007669"/>
    <property type="project" value="InterPro"/>
</dbReference>
<feature type="binding site" evidence="14">
    <location>
        <position position="686"/>
    </location>
    <ligand>
        <name>Zn(2+)</name>
        <dbReference type="ChEBI" id="CHEBI:29105"/>
        <label>1</label>
        <note>catalytic</note>
    </ligand>
</feature>
<evidence type="ECO:0000256" key="5">
    <source>
        <dbReference type="ARBA" id="ARBA00022603"/>
    </source>
</evidence>
<keyword evidence="7" id="KW-0808">Transferase</keyword>
<dbReference type="GO" id="GO:0032259">
    <property type="term" value="P:methylation"/>
    <property type="evidence" value="ECO:0007669"/>
    <property type="project" value="UniProtKB-KW"/>
</dbReference>
<dbReference type="PIRSF" id="PIRSF000382">
    <property type="entry name" value="MeTrfase_B12_ind"/>
    <property type="match status" value="1"/>
</dbReference>
<dbReference type="NCBIfam" id="NF003556">
    <property type="entry name" value="PRK05222.1"/>
    <property type="match status" value="1"/>
</dbReference>
<evidence type="ECO:0000256" key="3">
    <source>
        <dbReference type="ARBA" id="ARBA00009553"/>
    </source>
</evidence>
<dbReference type="FunFam" id="3.20.20.210:FF:000002">
    <property type="entry name" value="5-methyltetrahydropteroyltriglutamate--homocysteine methyltransferase"/>
    <property type="match status" value="1"/>
</dbReference>
<comment type="function">
    <text evidence="1">Catalyzes the transfer of a methyl group from 5-methyltetrahydrofolate to homocysteine resulting in methionine formation.</text>
</comment>